<sequence length="203" mass="21974">TDGRTDGRVNREDSQHYLQESGKFSAHCVYPCGCGTVPVCRPGVPTVRDGCGCCWQCAGQAGELCDGATICDVSKNLTCIYDTTQDLTGTCQEVQPAKCTVNNRTYDDGENFTLDCRTQCTCQNGTYACVSLCPSENIPPSAQCHHPHLVTVPGQCCREWMCDTAPGQCHSTRSVLGCARSVSRGVTDNLQRGQFKEESQSEP</sequence>
<dbReference type="GO" id="GO:0005178">
    <property type="term" value="F:integrin binding"/>
    <property type="evidence" value="ECO:0007669"/>
    <property type="project" value="TreeGrafter"/>
</dbReference>
<evidence type="ECO:0000256" key="2">
    <source>
        <dbReference type="ARBA" id="ARBA00023157"/>
    </source>
</evidence>
<dbReference type="InterPro" id="IPR000867">
    <property type="entry name" value="IGFBP-like"/>
</dbReference>
<gene>
    <name evidence="5" type="primary">Wisp2-L</name>
    <name evidence="5" type="ORF">Hamer_G006906</name>
</gene>
<comment type="caution">
    <text evidence="5">The sequence shown here is derived from an EMBL/GenBank/DDBJ whole genome shotgun (WGS) entry which is preliminary data.</text>
</comment>
<dbReference type="InterPro" id="IPR050941">
    <property type="entry name" value="CCN"/>
</dbReference>
<evidence type="ECO:0000259" key="4">
    <source>
        <dbReference type="PROSITE" id="PS51323"/>
    </source>
</evidence>
<dbReference type="PANTHER" id="PTHR11348:SF17">
    <property type="entry name" value="CCN"/>
    <property type="match status" value="1"/>
</dbReference>
<protein>
    <submittedName>
        <fullName evidence="5">WNT1-inducible-signaling pathway protein 2-like</fullName>
    </submittedName>
</protein>
<evidence type="ECO:0000313" key="5">
    <source>
        <dbReference type="EMBL" id="KAG7172684.1"/>
    </source>
</evidence>
<dbReference type="Pfam" id="PF00219">
    <property type="entry name" value="IGFBP"/>
    <property type="match status" value="1"/>
</dbReference>
<dbReference type="GO" id="GO:0007155">
    <property type="term" value="P:cell adhesion"/>
    <property type="evidence" value="ECO:0007669"/>
    <property type="project" value="TreeGrafter"/>
</dbReference>
<feature type="domain" description="IGFBP N-terminal" evidence="4">
    <location>
        <begin position="24"/>
        <end position="94"/>
    </location>
</feature>
<dbReference type="PANTHER" id="PTHR11348">
    <property type="entry name" value="CONNECTIVE TISSUE GROWTH FACTOR-RELATED"/>
    <property type="match status" value="1"/>
</dbReference>
<dbReference type="GO" id="GO:0045597">
    <property type="term" value="P:positive regulation of cell differentiation"/>
    <property type="evidence" value="ECO:0007669"/>
    <property type="project" value="TreeGrafter"/>
</dbReference>
<dbReference type="GO" id="GO:0031012">
    <property type="term" value="C:extracellular matrix"/>
    <property type="evidence" value="ECO:0007669"/>
    <property type="project" value="TreeGrafter"/>
</dbReference>
<dbReference type="GO" id="GO:0005615">
    <property type="term" value="C:extracellular space"/>
    <property type="evidence" value="ECO:0007669"/>
    <property type="project" value="TreeGrafter"/>
</dbReference>
<dbReference type="Proteomes" id="UP000747542">
    <property type="component" value="Unassembled WGS sequence"/>
</dbReference>
<dbReference type="PROSITE" id="PS50184">
    <property type="entry name" value="VWFC_2"/>
    <property type="match status" value="1"/>
</dbReference>
<dbReference type="AlphaFoldDB" id="A0A8J5N462"/>
<dbReference type="InterPro" id="IPR001007">
    <property type="entry name" value="VWF_dom"/>
</dbReference>
<dbReference type="GO" id="GO:0008201">
    <property type="term" value="F:heparin binding"/>
    <property type="evidence" value="ECO:0007669"/>
    <property type="project" value="TreeGrafter"/>
</dbReference>
<feature type="domain" description="VWFC" evidence="3">
    <location>
        <begin position="97"/>
        <end position="163"/>
    </location>
</feature>
<evidence type="ECO:0000256" key="1">
    <source>
        <dbReference type="ARBA" id="ARBA00022729"/>
    </source>
</evidence>
<dbReference type="GO" id="GO:0007165">
    <property type="term" value="P:signal transduction"/>
    <property type="evidence" value="ECO:0007669"/>
    <property type="project" value="TreeGrafter"/>
</dbReference>
<dbReference type="EMBL" id="JAHLQT010010484">
    <property type="protein sequence ID" value="KAG7172684.1"/>
    <property type="molecule type" value="Genomic_DNA"/>
</dbReference>
<keyword evidence="2" id="KW-1015">Disulfide bond</keyword>
<dbReference type="SMART" id="SM00121">
    <property type="entry name" value="IB"/>
    <property type="match status" value="1"/>
</dbReference>
<dbReference type="SUPFAM" id="SSF57184">
    <property type="entry name" value="Growth factor receptor domain"/>
    <property type="match status" value="1"/>
</dbReference>
<keyword evidence="1" id="KW-0732">Signal</keyword>
<proteinExistence type="predicted"/>
<dbReference type="PROSITE" id="PS00222">
    <property type="entry name" value="IGFBP_N_1"/>
    <property type="match status" value="1"/>
</dbReference>
<accession>A0A8J5N462</accession>
<dbReference type="InterPro" id="IPR009030">
    <property type="entry name" value="Growth_fac_rcpt_cys_sf"/>
</dbReference>
<organism evidence="5 6">
    <name type="scientific">Homarus americanus</name>
    <name type="common">American lobster</name>
    <dbReference type="NCBI Taxonomy" id="6706"/>
    <lineage>
        <taxon>Eukaryota</taxon>
        <taxon>Metazoa</taxon>
        <taxon>Ecdysozoa</taxon>
        <taxon>Arthropoda</taxon>
        <taxon>Crustacea</taxon>
        <taxon>Multicrustacea</taxon>
        <taxon>Malacostraca</taxon>
        <taxon>Eumalacostraca</taxon>
        <taxon>Eucarida</taxon>
        <taxon>Decapoda</taxon>
        <taxon>Pleocyemata</taxon>
        <taxon>Astacidea</taxon>
        <taxon>Nephropoidea</taxon>
        <taxon>Nephropidae</taxon>
        <taxon>Homarus</taxon>
    </lineage>
</organism>
<keyword evidence="6" id="KW-1185">Reference proteome</keyword>
<name>A0A8J5N462_HOMAM</name>
<dbReference type="Pfam" id="PF00093">
    <property type="entry name" value="VWC"/>
    <property type="match status" value="1"/>
</dbReference>
<evidence type="ECO:0000259" key="3">
    <source>
        <dbReference type="PROSITE" id="PS50184"/>
    </source>
</evidence>
<dbReference type="SMART" id="SM00214">
    <property type="entry name" value="VWC"/>
    <property type="match status" value="1"/>
</dbReference>
<evidence type="ECO:0000313" key="6">
    <source>
        <dbReference type="Proteomes" id="UP000747542"/>
    </source>
</evidence>
<feature type="non-terminal residue" evidence="5">
    <location>
        <position position="203"/>
    </location>
</feature>
<dbReference type="InterPro" id="IPR017891">
    <property type="entry name" value="Insulin_GF-bd_Cys-rich_CS"/>
</dbReference>
<dbReference type="PROSITE" id="PS51323">
    <property type="entry name" value="IGFBP_N_2"/>
    <property type="match status" value="1"/>
</dbReference>
<dbReference type="PROSITE" id="PS01208">
    <property type="entry name" value="VWFC_1"/>
    <property type="match status" value="1"/>
</dbReference>
<reference evidence="5" key="1">
    <citation type="journal article" date="2021" name="Sci. Adv.">
        <title>The American lobster genome reveals insights on longevity, neural, and immune adaptations.</title>
        <authorList>
            <person name="Polinski J.M."/>
            <person name="Zimin A.V."/>
            <person name="Clark K.F."/>
            <person name="Kohn A.B."/>
            <person name="Sadowski N."/>
            <person name="Timp W."/>
            <person name="Ptitsyn A."/>
            <person name="Khanna P."/>
            <person name="Romanova D.Y."/>
            <person name="Williams P."/>
            <person name="Greenwood S.J."/>
            <person name="Moroz L.L."/>
            <person name="Walt D.R."/>
            <person name="Bodnar A.G."/>
        </authorList>
    </citation>
    <scope>NUCLEOTIDE SEQUENCE</scope>
    <source>
        <strain evidence="5">GMGI-L3</strain>
    </source>
</reference>